<feature type="region of interest" description="Disordered" evidence="1">
    <location>
        <begin position="18"/>
        <end position="58"/>
    </location>
</feature>
<name>A0ABM8DG48_9GAMM</name>
<proteinExistence type="predicted"/>
<dbReference type="EMBL" id="AP027041">
    <property type="protein sequence ID" value="BDU17556.1"/>
    <property type="molecule type" value="Genomic_DNA"/>
</dbReference>
<organism evidence="2 3">
    <name type="scientific">Lysobacter auxotrophicus</name>
    <dbReference type="NCBI Taxonomy" id="2992573"/>
    <lineage>
        <taxon>Bacteria</taxon>
        <taxon>Pseudomonadati</taxon>
        <taxon>Pseudomonadota</taxon>
        <taxon>Gammaproteobacteria</taxon>
        <taxon>Lysobacterales</taxon>
        <taxon>Lysobacteraceae</taxon>
        <taxon>Lysobacter</taxon>
    </lineage>
</organism>
<keyword evidence="3" id="KW-1185">Reference proteome</keyword>
<evidence type="ECO:0000313" key="2">
    <source>
        <dbReference type="EMBL" id="BDU17556.1"/>
    </source>
</evidence>
<accession>A0ABM8DG48</accession>
<sequence length="58" mass="6199">MSACPIFSRLAADMARLGLSDDEQRAGETLPSHQPQATTSAREASPIPHLPNRAGKEL</sequence>
<protein>
    <submittedName>
        <fullName evidence="2">Uncharacterized protein</fullName>
    </submittedName>
</protein>
<feature type="compositionally biased region" description="Polar residues" evidence="1">
    <location>
        <begin position="31"/>
        <end position="42"/>
    </location>
</feature>
<evidence type="ECO:0000313" key="3">
    <source>
        <dbReference type="Proteomes" id="UP001317822"/>
    </source>
</evidence>
<reference evidence="2 3" key="1">
    <citation type="journal article" date="2023" name="Int. J. Syst. Evol. Microbiol.">
        <title>Physiological and genomic analyses of cobalamin (vitamin B12)-auxotrophy of Lysobacter auxotrophicus sp. nov., a methionine-auxotrophic chitinolytic bacterium isolated from chitin-treated soil.</title>
        <authorList>
            <person name="Saito A."/>
            <person name="Dohra H."/>
            <person name="Hamada M."/>
            <person name="Moriuchi R."/>
            <person name="Kotsuchibashi Y."/>
            <person name="Mori K."/>
        </authorList>
    </citation>
    <scope>NUCLEOTIDE SEQUENCE [LARGE SCALE GENOMIC DNA]</scope>
    <source>
        <strain evidence="2 3">5-21a</strain>
    </source>
</reference>
<evidence type="ECO:0000256" key="1">
    <source>
        <dbReference type="SAM" id="MobiDB-lite"/>
    </source>
</evidence>
<gene>
    <name evidence="2" type="ORF">LA521A_27570</name>
</gene>
<dbReference type="Proteomes" id="UP001317822">
    <property type="component" value="Chromosome"/>
</dbReference>
<dbReference type="RefSeq" id="WP_281779482.1">
    <property type="nucleotide sequence ID" value="NZ_AP027041.1"/>
</dbReference>